<dbReference type="SMART" id="SM00283">
    <property type="entry name" value="MA"/>
    <property type="match status" value="1"/>
</dbReference>
<comment type="subcellular location">
    <subcellularLocation>
        <location evidence="1">Cell membrane</location>
        <topology evidence="1">Multi-pass membrane protein</topology>
    </subcellularLocation>
</comment>
<dbReference type="Pfam" id="PF00672">
    <property type="entry name" value="HAMP"/>
    <property type="match status" value="1"/>
</dbReference>
<feature type="compositionally biased region" description="Low complexity" evidence="10">
    <location>
        <begin position="172"/>
        <end position="183"/>
    </location>
</feature>
<dbReference type="SMART" id="SM00304">
    <property type="entry name" value="HAMP"/>
    <property type="match status" value="1"/>
</dbReference>
<evidence type="ECO:0000256" key="6">
    <source>
        <dbReference type="ARBA" id="ARBA00023136"/>
    </source>
</evidence>
<protein>
    <submittedName>
        <fullName evidence="14">Cache domain-containing protein</fullName>
    </submittedName>
</protein>
<evidence type="ECO:0000256" key="7">
    <source>
        <dbReference type="ARBA" id="ARBA00029447"/>
    </source>
</evidence>
<gene>
    <name evidence="14" type="ORF">IM725_01910</name>
</gene>
<evidence type="ECO:0000256" key="5">
    <source>
        <dbReference type="ARBA" id="ARBA00022989"/>
    </source>
</evidence>
<dbReference type="Pfam" id="PF17200">
    <property type="entry name" value="sCache_2"/>
    <property type="match status" value="1"/>
</dbReference>
<keyword evidence="8" id="KW-0807">Transducer</keyword>
<evidence type="ECO:0000259" key="13">
    <source>
        <dbReference type="PROSITE" id="PS50885"/>
    </source>
</evidence>
<sequence>MTGWLAPGLALMARLQLAAKLGLLGALFCLGAVAASLAVLLPQGRIAAGLLGLAALAGWAYLALAFCVGFIGGLRRLLQQMERVEQGQLTQKLESHGRDEVAQLERMLGRMTLGLSALVADVRSSAALVAQAGNRLARSHRELAERTEQQAASLQQTASGVKQLVGTVEQNAQHAAEADGQAANVRRSAEEGSRSVTQAVDSVGAIQADTQRMTEMVAVIDSIAFQTNILALNAAIEAARAGEQGRGFSVVAGEVRRLAQRSAEEAARIRTLINASAQHVAGGVDDIRAAGEGIGQVVEGVRGVAERMSRISSASAEQSAGLGEIADAVQQLDQITQRNAHMVEEAANQAEYLKDRSATLATSVAHFKLQQGTASEALALVQRAQSSLRGAPAESFMQHVTDPRNGFFDRDMYVFVLDRQGRYHAFGGNPAKIGSRVHDLPGVDGEAMMGAIQAQADLEPGWAEYDITNPQTGVVQTKMSYVVRIAEGLYLGCGVYKSMAAKAA</sequence>
<dbReference type="EMBL" id="JADDOJ010000004">
    <property type="protein sequence ID" value="MBE7939324.1"/>
    <property type="molecule type" value="Genomic_DNA"/>
</dbReference>
<reference evidence="14 15" key="1">
    <citation type="submission" date="2020-10" db="EMBL/GenBank/DDBJ databases">
        <title>Draft genome of Ramlibacter aquaticus LMG 30558.</title>
        <authorList>
            <person name="Props R."/>
        </authorList>
    </citation>
    <scope>NUCLEOTIDE SEQUENCE [LARGE SCALE GENOMIC DNA]</scope>
    <source>
        <strain evidence="14 15">LMG 30558</strain>
    </source>
</reference>
<evidence type="ECO:0000256" key="8">
    <source>
        <dbReference type="PROSITE-ProRule" id="PRU00284"/>
    </source>
</evidence>
<dbReference type="Pfam" id="PF00015">
    <property type="entry name" value="MCPsignal"/>
    <property type="match status" value="1"/>
</dbReference>
<dbReference type="CDD" id="cd06225">
    <property type="entry name" value="HAMP"/>
    <property type="match status" value="1"/>
</dbReference>
<dbReference type="InterPro" id="IPR004090">
    <property type="entry name" value="Chemotax_Me-accpt_rcpt"/>
</dbReference>
<feature type="domain" description="Methyl-accepting transducer" evidence="12">
    <location>
        <begin position="125"/>
        <end position="354"/>
    </location>
</feature>
<dbReference type="PANTHER" id="PTHR43531:SF14">
    <property type="entry name" value="METHYL-ACCEPTING CHEMOTAXIS PROTEIN I-RELATED"/>
    <property type="match status" value="1"/>
</dbReference>
<feature type="transmembrane region" description="Helical" evidence="11">
    <location>
        <begin position="21"/>
        <end position="41"/>
    </location>
</feature>
<dbReference type="PANTHER" id="PTHR43531">
    <property type="entry name" value="PROTEIN ICFG"/>
    <property type="match status" value="1"/>
</dbReference>
<feature type="coiled-coil region" evidence="9">
    <location>
        <begin position="137"/>
        <end position="164"/>
    </location>
</feature>
<evidence type="ECO:0000313" key="15">
    <source>
        <dbReference type="Proteomes" id="UP000715965"/>
    </source>
</evidence>
<evidence type="ECO:0000313" key="14">
    <source>
        <dbReference type="EMBL" id="MBE7939324.1"/>
    </source>
</evidence>
<evidence type="ECO:0000256" key="1">
    <source>
        <dbReference type="ARBA" id="ARBA00004651"/>
    </source>
</evidence>
<name>A0ABR9SAE9_9BURK</name>
<evidence type="ECO:0000256" key="10">
    <source>
        <dbReference type="SAM" id="MobiDB-lite"/>
    </source>
</evidence>
<dbReference type="CDD" id="cd11386">
    <property type="entry name" value="MCP_signal"/>
    <property type="match status" value="1"/>
</dbReference>
<feature type="domain" description="HAMP" evidence="13">
    <location>
        <begin position="74"/>
        <end position="120"/>
    </location>
</feature>
<feature type="transmembrane region" description="Helical" evidence="11">
    <location>
        <begin position="47"/>
        <end position="74"/>
    </location>
</feature>
<dbReference type="RefSeq" id="WP_193778872.1">
    <property type="nucleotide sequence ID" value="NZ_JADDOJ010000004.1"/>
</dbReference>
<accession>A0ABR9SAE9</accession>
<keyword evidence="5 11" id="KW-1133">Transmembrane helix</keyword>
<keyword evidence="9" id="KW-0175">Coiled coil</keyword>
<comment type="similarity">
    <text evidence="7">Belongs to the methyl-accepting chemotaxis (MCP) protein family.</text>
</comment>
<dbReference type="InterPro" id="IPR051310">
    <property type="entry name" value="MCP_chemotaxis"/>
</dbReference>
<dbReference type="SUPFAM" id="SSF58104">
    <property type="entry name" value="Methyl-accepting chemotaxis protein (MCP) signaling domain"/>
    <property type="match status" value="1"/>
</dbReference>
<keyword evidence="2" id="KW-1003">Cell membrane</keyword>
<dbReference type="Proteomes" id="UP000715965">
    <property type="component" value="Unassembled WGS sequence"/>
</dbReference>
<dbReference type="InterPro" id="IPR004089">
    <property type="entry name" value="MCPsignal_dom"/>
</dbReference>
<keyword evidence="15" id="KW-1185">Reference proteome</keyword>
<dbReference type="PRINTS" id="PR00260">
    <property type="entry name" value="CHEMTRNSDUCR"/>
</dbReference>
<dbReference type="InterPro" id="IPR003660">
    <property type="entry name" value="HAMP_dom"/>
</dbReference>
<dbReference type="InterPro" id="IPR033480">
    <property type="entry name" value="sCache_2"/>
</dbReference>
<proteinExistence type="inferred from homology"/>
<evidence type="ECO:0000259" key="12">
    <source>
        <dbReference type="PROSITE" id="PS50111"/>
    </source>
</evidence>
<dbReference type="Gene3D" id="1.10.287.950">
    <property type="entry name" value="Methyl-accepting chemotaxis protein"/>
    <property type="match status" value="1"/>
</dbReference>
<dbReference type="PROSITE" id="PS50111">
    <property type="entry name" value="CHEMOTAXIS_TRANSDUC_2"/>
    <property type="match status" value="1"/>
</dbReference>
<keyword evidence="3" id="KW-0488">Methylation</keyword>
<keyword evidence="4 11" id="KW-0812">Transmembrane</keyword>
<keyword evidence="6 11" id="KW-0472">Membrane</keyword>
<evidence type="ECO:0000256" key="2">
    <source>
        <dbReference type="ARBA" id="ARBA00022475"/>
    </source>
</evidence>
<evidence type="ECO:0000256" key="4">
    <source>
        <dbReference type="ARBA" id="ARBA00022692"/>
    </source>
</evidence>
<feature type="region of interest" description="Disordered" evidence="10">
    <location>
        <begin position="171"/>
        <end position="198"/>
    </location>
</feature>
<evidence type="ECO:0000256" key="3">
    <source>
        <dbReference type="ARBA" id="ARBA00022481"/>
    </source>
</evidence>
<evidence type="ECO:0000256" key="11">
    <source>
        <dbReference type="SAM" id="Phobius"/>
    </source>
</evidence>
<evidence type="ECO:0000256" key="9">
    <source>
        <dbReference type="SAM" id="Coils"/>
    </source>
</evidence>
<organism evidence="14 15">
    <name type="scientific">Ramlibacter aquaticus</name>
    <dbReference type="NCBI Taxonomy" id="2780094"/>
    <lineage>
        <taxon>Bacteria</taxon>
        <taxon>Pseudomonadati</taxon>
        <taxon>Pseudomonadota</taxon>
        <taxon>Betaproteobacteria</taxon>
        <taxon>Burkholderiales</taxon>
        <taxon>Comamonadaceae</taxon>
        <taxon>Ramlibacter</taxon>
    </lineage>
</organism>
<dbReference type="PROSITE" id="PS50885">
    <property type="entry name" value="HAMP"/>
    <property type="match status" value="1"/>
</dbReference>
<comment type="caution">
    <text evidence="14">The sequence shown here is derived from an EMBL/GenBank/DDBJ whole genome shotgun (WGS) entry which is preliminary data.</text>
</comment>